<evidence type="ECO:0000256" key="7">
    <source>
        <dbReference type="ARBA" id="ARBA00070405"/>
    </source>
</evidence>
<comment type="subunit">
    <text evidence="3 8">Homotetramer.</text>
</comment>
<dbReference type="GO" id="GO:0004359">
    <property type="term" value="F:glutaminase activity"/>
    <property type="evidence" value="ECO:0007669"/>
    <property type="project" value="UniProtKB-UniRule"/>
</dbReference>
<accession>A0A1G9PXT8</accession>
<dbReference type="InterPro" id="IPR036513">
    <property type="entry name" value="STAS_dom_sf"/>
</dbReference>
<dbReference type="SUPFAM" id="SSF56601">
    <property type="entry name" value="beta-lactamase/transpeptidase-like"/>
    <property type="match status" value="1"/>
</dbReference>
<feature type="binding site" evidence="8">
    <location>
        <position position="114"/>
    </location>
    <ligand>
        <name>substrate</name>
    </ligand>
</feature>
<name>A0A1G9PXT8_9CORY</name>
<evidence type="ECO:0000256" key="1">
    <source>
        <dbReference type="ARBA" id="ARBA00006817"/>
    </source>
</evidence>
<evidence type="ECO:0000256" key="4">
    <source>
        <dbReference type="ARBA" id="ARBA00012918"/>
    </source>
</evidence>
<feature type="binding site" evidence="8">
    <location>
        <position position="167"/>
    </location>
    <ligand>
        <name>substrate</name>
    </ligand>
</feature>
<dbReference type="InterPro" id="IPR015868">
    <property type="entry name" value="Glutaminase"/>
</dbReference>
<dbReference type="InterPro" id="IPR002645">
    <property type="entry name" value="STAS_dom"/>
</dbReference>
<dbReference type="SUPFAM" id="SSF55961">
    <property type="entry name" value="Bet v1-like"/>
    <property type="match status" value="1"/>
</dbReference>
<feature type="binding site" evidence="8">
    <location>
        <position position="191"/>
    </location>
    <ligand>
        <name>substrate</name>
    </ligand>
</feature>
<sequence>MPTPVPEYLEKILDLVRDDDSGEVADYIDVLKDADPDKLGLALCTTSGHLYAVGDDDYEFSIQSISKPFVYALALEELGPDEVHKVVGVEPSGDAYNAISLDDTTNRPSNPMINAGAIAVNQLINGADSSVEERVEKIRAFFSSLAGRELRIDTRVVDTELATAHRNLGIAHLLSEFDMVQDQAHDAVNSYTQQCAILVTVRDLAVMAATLANGGVQPITGERVMSATASRVTQAVMSSAGMYDGSGRWMVDVGIPAKSGVAGGLIGTMPGQMGIASLSPRLNEQGNSVRGVRIFRELSSMLGLNLMSSDYYTAPGIRSVDRREDTTVVQLQGMINFPAAEKILHDLDDYRLVGSHLVLDVRNVTSFNKAGRLLIKEGIRKIRDTGFNVSIYDPDSAMPDYEFSDGTRFEALKDFSTSFTIDVPRDEVYSAICQPQRWWDDSIETTGGSVGEKGGEFRFDNDSTYAELTVAEADEGDRLVWRVEPTDRGGEDKEWGNTDIIFDLEDAGDGSTRVNFTHRGMHQREHNYADIAEEWKKRLTERLEPLIRKGQNI</sequence>
<dbReference type="HAMAP" id="MF_00313">
    <property type="entry name" value="Glutaminase"/>
    <property type="match status" value="1"/>
</dbReference>
<feature type="binding site" evidence="8">
    <location>
        <position position="243"/>
    </location>
    <ligand>
        <name>substrate</name>
    </ligand>
</feature>
<feature type="binding site" evidence="8">
    <location>
        <position position="160"/>
    </location>
    <ligand>
        <name>substrate</name>
    </ligand>
</feature>
<comment type="similarity">
    <text evidence="2 8">Belongs to the glutaminase family.</text>
</comment>
<dbReference type="InterPro" id="IPR013538">
    <property type="entry name" value="ASHA1/2-like_C"/>
</dbReference>
<dbReference type="NCBIfam" id="TIGR03814">
    <property type="entry name" value="Gln_ase"/>
    <property type="match status" value="1"/>
</dbReference>
<dbReference type="Gene3D" id="3.30.530.20">
    <property type="match status" value="1"/>
</dbReference>
<dbReference type="PANTHER" id="PTHR12544:SF29">
    <property type="entry name" value="GLUTAMINASE"/>
    <property type="match status" value="1"/>
</dbReference>
<keyword evidence="11" id="KW-1185">Reference proteome</keyword>
<dbReference type="NCBIfam" id="NF002134">
    <property type="entry name" value="PRK00971.1-4"/>
    <property type="match status" value="1"/>
</dbReference>
<evidence type="ECO:0000256" key="6">
    <source>
        <dbReference type="ARBA" id="ARBA00049534"/>
    </source>
</evidence>
<keyword evidence="5 8" id="KW-0378">Hydrolase</keyword>
<organism evidence="10 11">
    <name type="scientific">Corynebacterium mycetoides</name>
    <dbReference type="NCBI Taxonomy" id="38302"/>
    <lineage>
        <taxon>Bacteria</taxon>
        <taxon>Bacillati</taxon>
        <taxon>Actinomycetota</taxon>
        <taxon>Actinomycetes</taxon>
        <taxon>Mycobacteriales</taxon>
        <taxon>Corynebacteriaceae</taxon>
        <taxon>Corynebacterium</taxon>
    </lineage>
</organism>
<evidence type="ECO:0000256" key="2">
    <source>
        <dbReference type="ARBA" id="ARBA00011076"/>
    </source>
</evidence>
<dbReference type="FunFam" id="3.40.710.10:FF:000005">
    <property type="entry name" value="Glutaminase"/>
    <property type="match status" value="1"/>
</dbReference>
<feature type="domain" description="STAS" evidence="9">
    <location>
        <begin position="316"/>
        <end position="391"/>
    </location>
</feature>
<dbReference type="InterPro" id="IPR023393">
    <property type="entry name" value="START-like_dom_sf"/>
</dbReference>
<dbReference type="AlphaFoldDB" id="A0A1G9PXT8"/>
<feature type="binding site" evidence="8">
    <location>
        <position position="64"/>
    </location>
    <ligand>
        <name>substrate</name>
    </ligand>
</feature>
<dbReference type="PROSITE" id="PS50801">
    <property type="entry name" value="STAS"/>
    <property type="match status" value="1"/>
</dbReference>
<dbReference type="InterPro" id="IPR012338">
    <property type="entry name" value="Beta-lactam/transpept-like"/>
</dbReference>
<dbReference type="Pfam" id="PF04960">
    <property type="entry name" value="Glutaminase"/>
    <property type="match status" value="1"/>
</dbReference>
<comment type="similarity">
    <text evidence="1">Belongs to the AHA1 family.</text>
</comment>
<evidence type="ECO:0000256" key="8">
    <source>
        <dbReference type="HAMAP-Rule" id="MF_00313"/>
    </source>
</evidence>
<dbReference type="EC" id="3.5.1.2" evidence="4 8"/>
<dbReference type="Gene3D" id="3.30.750.24">
    <property type="entry name" value="STAS domain"/>
    <property type="match status" value="2"/>
</dbReference>
<dbReference type="PANTHER" id="PTHR12544">
    <property type="entry name" value="GLUTAMINASE"/>
    <property type="match status" value="1"/>
</dbReference>
<dbReference type="Pfam" id="PF08327">
    <property type="entry name" value="AHSA1"/>
    <property type="match status" value="1"/>
</dbReference>
<dbReference type="GO" id="GO:0006537">
    <property type="term" value="P:glutamate biosynthetic process"/>
    <property type="evidence" value="ECO:0007669"/>
    <property type="project" value="TreeGrafter"/>
</dbReference>
<dbReference type="Proteomes" id="UP000199350">
    <property type="component" value="Chromosome I"/>
</dbReference>
<dbReference type="Gene3D" id="3.40.710.10">
    <property type="entry name" value="DD-peptidase/beta-lactamase superfamily"/>
    <property type="match status" value="1"/>
</dbReference>
<comment type="catalytic activity">
    <reaction evidence="6 8">
        <text>L-glutamine + H2O = L-glutamate + NH4(+)</text>
        <dbReference type="Rhea" id="RHEA:15889"/>
        <dbReference type="ChEBI" id="CHEBI:15377"/>
        <dbReference type="ChEBI" id="CHEBI:28938"/>
        <dbReference type="ChEBI" id="CHEBI:29985"/>
        <dbReference type="ChEBI" id="CHEBI:58359"/>
        <dbReference type="EC" id="3.5.1.2"/>
    </reaction>
</comment>
<protein>
    <recommendedName>
        <fullName evidence="7 8">Glutaminase</fullName>
        <ecNumber evidence="4 8">3.5.1.2</ecNumber>
    </recommendedName>
</protein>
<evidence type="ECO:0000313" key="10">
    <source>
        <dbReference type="EMBL" id="SDM03564.1"/>
    </source>
</evidence>
<dbReference type="SUPFAM" id="SSF52091">
    <property type="entry name" value="SpoIIaa-like"/>
    <property type="match status" value="1"/>
</dbReference>
<keyword evidence="8" id="KW-0007">Acetylation</keyword>
<evidence type="ECO:0000313" key="11">
    <source>
        <dbReference type="Proteomes" id="UP000199350"/>
    </source>
</evidence>
<proteinExistence type="inferred from homology"/>
<evidence type="ECO:0000256" key="3">
    <source>
        <dbReference type="ARBA" id="ARBA00011881"/>
    </source>
</evidence>
<reference evidence="11" key="1">
    <citation type="submission" date="2016-10" db="EMBL/GenBank/DDBJ databases">
        <authorList>
            <person name="Varghese N."/>
            <person name="Submissions S."/>
        </authorList>
    </citation>
    <scope>NUCLEOTIDE SEQUENCE [LARGE SCALE GENOMIC DNA]</scope>
    <source>
        <strain evidence="11">DSM 20632</strain>
    </source>
</reference>
<evidence type="ECO:0000259" key="9">
    <source>
        <dbReference type="PROSITE" id="PS50801"/>
    </source>
</evidence>
<gene>
    <name evidence="8" type="primary">glsA</name>
    <name evidence="10" type="ORF">SAMN04488535_1655</name>
</gene>
<feature type="binding site" evidence="8">
    <location>
        <position position="261"/>
    </location>
    <ligand>
        <name>substrate</name>
    </ligand>
</feature>
<dbReference type="STRING" id="38302.SAMN04488535_1655"/>
<dbReference type="GO" id="GO:0006543">
    <property type="term" value="P:L-glutamine catabolic process"/>
    <property type="evidence" value="ECO:0007669"/>
    <property type="project" value="TreeGrafter"/>
</dbReference>
<dbReference type="OrthoDB" id="9788822at2"/>
<evidence type="ECO:0000256" key="5">
    <source>
        <dbReference type="ARBA" id="ARBA00022801"/>
    </source>
</evidence>
<dbReference type="CDD" id="cd07814">
    <property type="entry name" value="SRPBCC_CalC_Aha1-like"/>
    <property type="match status" value="1"/>
</dbReference>
<dbReference type="EMBL" id="LT629700">
    <property type="protein sequence ID" value="SDM03564.1"/>
    <property type="molecule type" value="Genomic_DNA"/>
</dbReference>